<evidence type="ECO:0000313" key="2">
    <source>
        <dbReference type="EMBL" id="RRT32325.1"/>
    </source>
</evidence>
<evidence type="ECO:0000256" key="1">
    <source>
        <dbReference type="SAM" id="MobiDB-lite"/>
    </source>
</evidence>
<dbReference type="AlphaFoldDB" id="A0A426WYF6"/>
<evidence type="ECO:0000313" key="3">
    <source>
        <dbReference type="Proteomes" id="UP000287651"/>
    </source>
</evidence>
<proteinExistence type="predicted"/>
<dbReference type="Proteomes" id="UP000287651">
    <property type="component" value="Unassembled WGS sequence"/>
</dbReference>
<sequence length="108" mass="11208">MARPPTGAVGHGLAICKGAVGCDQGPLQGQPPVGVAAHSMTPVGAATCSEVPAGAVTCSKVPTHSDDRVRAQRPWVGLLTRWSHEMVPPARRGCRPRATMPGRGKRQP</sequence>
<dbReference type="EMBL" id="AMZH03032591">
    <property type="protein sequence ID" value="RRT32325.1"/>
    <property type="molecule type" value="Genomic_DNA"/>
</dbReference>
<protein>
    <submittedName>
        <fullName evidence="2">Uncharacterized protein</fullName>
    </submittedName>
</protein>
<accession>A0A426WYF6</accession>
<gene>
    <name evidence="2" type="ORF">B296_00054500</name>
</gene>
<organism evidence="2 3">
    <name type="scientific">Ensete ventricosum</name>
    <name type="common">Abyssinian banana</name>
    <name type="synonym">Musa ensete</name>
    <dbReference type="NCBI Taxonomy" id="4639"/>
    <lineage>
        <taxon>Eukaryota</taxon>
        <taxon>Viridiplantae</taxon>
        <taxon>Streptophyta</taxon>
        <taxon>Embryophyta</taxon>
        <taxon>Tracheophyta</taxon>
        <taxon>Spermatophyta</taxon>
        <taxon>Magnoliopsida</taxon>
        <taxon>Liliopsida</taxon>
        <taxon>Zingiberales</taxon>
        <taxon>Musaceae</taxon>
        <taxon>Ensete</taxon>
    </lineage>
</organism>
<reference evidence="2 3" key="1">
    <citation type="journal article" date="2014" name="Agronomy (Basel)">
        <title>A Draft Genome Sequence for Ensete ventricosum, the Drought-Tolerant Tree Against Hunger.</title>
        <authorList>
            <person name="Harrison J."/>
            <person name="Moore K.A."/>
            <person name="Paszkiewicz K."/>
            <person name="Jones T."/>
            <person name="Grant M."/>
            <person name="Ambacheew D."/>
            <person name="Muzemil S."/>
            <person name="Studholme D.J."/>
        </authorList>
    </citation>
    <scope>NUCLEOTIDE SEQUENCE [LARGE SCALE GENOMIC DNA]</scope>
</reference>
<name>A0A426WYF6_ENSVE</name>
<feature type="region of interest" description="Disordered" evidence="1">
    <location>
        <begin position="87"/>
        <end position="108"/>
    </location>
</feature>
<comment type="caution">
    <text evidence="2">The sequence shown here is derived from an EMBL/GenBank/DDBJ whole genome shotgun (WGS) entry which is preliminary data.</text>
</comment>